<sequence length="98" mass="11512">MRTLKLQLDYVLARNIPQSDIRKSRAVWDVAFDSDHRSVLLSFKIRFHKRNRGDPLQPKIGMTGLKDDECRTNFRQRVCIHVGVQSRRKLNDADSFTK</sequence>
<gene>
    <name evidence="1" type="primary">Necator_chrIV.g15342</name>
    <name evidence="1" type="ORF">RB195_002047</name>
</gene>
<dbReference type="Proteomes" id="UP001303046">
    <property type="component" value="Unassembled WGS sequence"/>
</dbReference>
<keyword evidence="2" id="KW-1185">Reference proteome</keyword>
<accession>A0ABR1DH40</accession>
<evidence type="ECO:0000313" key="1">
    <source>
        <dbReference type="EMBL" id="KAK6749804.1"/>
    </source>
</evidence>
<comment type="caution">
    <text evidence="1">The sequence shown here is derived from an EMBL/GenBank/DDBJ whole genome shotgun (WGS) entry which is preliminary data.</text>
</comment>
<name>A0ABR1DH40_NECAM</name>
<evidence type="ECO:0000313" key="2">
    <source>
        <dbReference type="Proteomes" id="UP001303046"/>
    </source>
</evidence>
<proteinExistence type="predicted"/>
<reference evidence="1 2" key="1">
    <citation type="submission" date="2023-08" db="EMBL/GenBank/DDBJ databases">
        <title>A Necator americanus chromosomal reference genome.</title>
        <authorList>
            <person name="Ilik V."/>
            <person name="Petrzelkova K.J."/>
            <person name="Pardy F."/>
            <person name="Fuh T."/>
            <person name="Niatou-Singa F.S."/>
            <person name="Gouil Q."/>
            <person name="Baker L."/>
            <person name="Ritchie M.E."/>
            <person name="Jex A.R."/>
            <person name="Gazzola D."/>
            <person name="Li H."/>
            <person name="Toshio Fujiwara R."/>
            <person name="Zhan B."/>
            <person name="Aroian R.V."/>
            <person name="Pafco B."/>
            <person name="Schwarz E.M."/>
        </authorList>
    </citation>
    <scope>NUCLEOTIDE SEQUENCE [LARGE SCALE GENOMIC DNA]</scope>
    <source>
        <strain evidence="1 2">Aroian</strain>
        <tissue evidence="1">Whole animal</tissue>
    </source>
</reference>
<evidence type="ECO:0008006" key="3">
    <source>
        <dbReference type="Google" id="ProtNLM"/>
    </source>
</evidence>
<dbReference type="EMBL" id="JAVFWL010000004">
    <property type="protein sequence ID" value="KAK6749804.1"/>
    <property type="molecule type" value="Genomic_DNA"/>
</dbReference>
<organism evidence="1 2">
    <name type="scientific">Necator americanus</name>
    <name type="common">Human hookworm</name>
    <dbReference type="NCBI Taxonomy" id="51031"/>
    <lineage>
        <taxon>Eukaryota</taxon>
        <taxon>Metazoa</taxon>
        <taxon>Ecdysozoa</taxon>
        <taxon>Nematoda</taxon>
        <taxon>Chromadorea</taxon>
        <taxon>Rhabditida</taxon>
        <taxon>Rhabditina</taxon>
        <taxon>Rhabditomorpha</taxon>
        <taxon>Strongyloidea</taxon>
        <taxon>Ancylostomatidae</taxon>
        <taxon>Bunostominae</taxon>
        <taxon>Necator</taxon>
    </lineage>
</organism>
<protein>
    <recommendedName>
        <fullName evidence="3">Endonuclease/exonuclease/phosphatase domain-containing protein</fullName>
    </recommendedName>
</protein>